<proteinExistence type="predicted"/>
<keyword evidence="2" id="KW-1185">Reference proteome</keyword>
<comment type="caution">
    <text evidence="1">The sequence shown here is derived from an EMBL/GenBank/DDBJ whole genome shotgun (WGS) entry which is preliminary data.</text>
</comment>
<dbReference type="EMBL" id="JAGGLG010000020">
    <property type="protein sequence ID" value="MBP2018975.1"/>
    <property type="molecule type" value="Genomic_DNA"/>
</dbReference>
<protein>
    <recommendedName>
        <fullName evidence="3">SCP2 domain-containing protein</fullName>
    </recommendedName>
</protein>
<evidence type="ECO:0008006" key="3">
    <source>
        <dbReference type="Google" id="ProtNLM"/>
    </source>
</evidence>
<dbReference type="RefSeq" id="WP_209467096.1">
    <property type="nucleotide sequence ID" value="NZ_JAGGLG010000020.1"/>
</dbReference>
<reference evidence="1 2" key="1">
    <citation type="submission" date="2021-03" db="EMBL/GenBank/DDBJ databases">
        <title>Genomic Encyclopedia of Type Strains, Phase IV (KMG-IV): sequencing the most valuable type-strain genomes for metagenomic binning, comparative biology and taxonomic classification.</title>
        <authorList>
            <person name="Goeker M."/>
        </authorList>
    </citation>
    <scope>NUCLEOTIDE SEQUENCE [LARGE SCALE GENOMIC DNA]</scope>
    <source>
        <strain evidence="1 2">DSM 27138</strain>
    </source>
</reference>
<accession>A0ABS4JVJ9</accession>
<organism evidence="1 2">
    <name type="scientific">Symbiobacterium terraclitae</name>
    <dbReference type="NCBI Taxonomy" id="557451"/>
    <lineage>
        <taxon>Bacteria</taxon>
        <taxon>Bacillati</taxon>
        <taxon>Bacillota</taxon>
        <taxon>Clostridia</taxon>
        <taxon>Eubacteriales</taxon>
        <taxon>Symbiobacteriaceae</taxon>
        <taxon>Symbiobacterium</taxon>
    </lineage>
</organism>
<dbReference type="Proteomes" id="UP001519289">
    <property type="component" value="Unassembled WGS sequence"/>
</dbReference>
<evidence type="ECO:0000313" key="2">
    <source>
        <dbReference type="Proteomes" id="UP001519289"/>
    </source>
</evidence>
<sequence>MRGIKALLIRILLWFLGRGICACARLDSRVAAEVATWAEGASFCLAIAPAGPAMSLQLRAGRVRFLGLRPVADATLLITFKHLEGALPVFLGMKSIARAYAERRMTLRGDLTFAMSVVRVLHIAEAYLFPTLITRRIMQRVPRREVSMARVYLATLFAA</sequence>
<name>A0ABS4JVJ9_9FIRM</name>
<evidence type="ECO:0000313" key="1">
    <source>
        <dbReference type="EMBL" id="MBP2018975.1"/>
    </source>
</evidence>
<gene>
    <name evidence="1" type="ORF">J2Z79_002391</name>
</gene>